<keyword evidence="2" id="KW-1185">Reference proteome</keyword>
<proteinExistence type="predicted"/>
<dbReference type="RefSeq" id="XP_040784717.1">
    <property type="nucleotide sequence ID" value="XM_040929289.1"/>
</dbReference>
<dbReference type="Proteomes" id="UP000800039">
    <property type="component" value="Unassembled WGS sequence"/>
</dbReference>
<dbReference type="GeneID" id="63846541"/>
<sequence length="344" mass="38395">MDFQDVEAAALPLDFDVSFIPSGSSANILDFDFSSGISSLGSLATMLDTSQSEEDQMALERALYRVAKPFSPAHIAPFARSRIEYSIEQLKAVPKMMIEHNGTPWAHSRLYEEDMPRSLQDAHAACALYIAKNEANAEHVTRFITNRVEELITTALPDAPVELLARAQALMLYQIMLVFGGDVRCYAHAEALIPHLGEAGNALLVTAAQQTDITGSLPLYPSTAARAAWRSYVFRESLRRTLLSLFQMTAMCDLLRGQLKSCVHSLLYGNRVTLSAHLWHAKNSFDFAVAWNDKKHFLVKELDFTEVLRDAQPDDVDIFARMMMVGLQGIDDIRGWFYTRGGTL</sequence>
<name>A0A9P4GBD9_9PLEO</name>
<evidence type="ECO:0000313" key="2">
    <source>
        <dbReference type="Proteomes" id="UP000800039"/>
    </source>
</evidence>
<protein>
    <submittedName>
        <fullName evidence="1">Uncharacterized protein</fullName>
    </submittedName>
</protein>
<comment type="caution">
    <text evidence="1">The sequence shown here is derived from an EMBL/GenBank/DDBJ whole genome shotgun (WGS) entry which is preliminary data.</text>
</comment>
<gene>
    <name evidence="1" type="ORF">K460DRAFT_291548</name>
</gene>
<reference evidence="1" key="1">
    <citation type="submission" date="2020-01" db="EMBL/GenBank/DDBJ databases">
        <authorList>
            <consortium name="DOE Joint Genome Institute"/>
            <person name="Haridas S."/>
            <person name="Albert R."/>
            <person name="Binder M."/>
            <person name="Bloem J."/>
            <person name="Labutti K."/>
            <person name="Salamov A."/>
            <person name="Andreopoulos B."/>
            <person name="Baker S.E."/>
            <person name="Barry K."/>
            <person name="Bills G."/>
            <person name="Bluhm B.H."/>
            <person name="Cannon C."/>
            <person name="Castanera R."/>
            <person name="Culley D.E."/>
            <person name="Daum C."/>
            <person name="Ezra D."/>
            <person name="Gonzalez J.B."/>
            <person name="Henrissat B."/>
            <person name="Kuo A."/>
            <person name="Liang C."/>
            <person name="Lipzen A."/>
            <person name="Lutzoni F."/>
            <person name="Magnuson J."/>
            <person name="Mondo S."/>
            <person name="Nolan M."/>
            <person name="Ohm R."/>
            <person name="Pangilinan J."/>
            <person name="Park H.-J."/>
            <person name="Ramirez L."/>
            <person name="Alfaro M."/>
            <person name="Sun H."/>
            <person name="Tritt A."/>
            <person name="Yoshinaga Y."/>
            <person name="Zwiers L.-H."/>
            <person name="Turgeon B.G."/>
            <person name="Goodwin S.B."/>
            <person name="Spatafora J.W."/>
            <person name="Crous P.W."/>
            <person name="Grigoriev I.V."/>
        </authorList>
    </citation>
    <scope>NUCLEOTIDE SEQUENCE</scope>
    <source>
        <strain evidence="1">CBS 394.84</strain>
    </source>
</reference>
<organism evidence="1 2">
    <name type="scientific">Cucurbitaria berberidis CBS 394.84</name>
    <dbReference type="NCBI Taxonomy" id="1168544"/>
    <lineage>
        <taxon>Eukaryota</taxon>
        <taxon>Fungi</taxon>
        <taxon>Dikarya</taxon>
        <taxon>Ascomycota</taxon>
        <taxon>Pezizomycotina</taxon>
        <taxon>Dothideomycetes</taxon>
        <taxon>Pleosporomycetidae</taxon>
        <taxon>Pleosporales</taxon>
        <taxon>Pleosporineae</taxon>
        <taxon>Cucurbitariaceae</taxon>
        <taxon>Cucurbitaria</taxon>
    </lineage>
</organism>
<accession>A0A9P4GBD9</accession>
<dbReference type="EMBL" id="ML976618">
    <property type="protein sequence ID" value="KAF1842154.1"/>
    <property type="molecule type" value="Genomic_DNA"/>
</dbReference>
<evidence type="ECO:0000313" key="1">
    <source>
        <dbReference type="EMBL" id="KAF1842154.1"/>
    </source>
</evidence>
<dbReference type="AlphaFoldDB" id="A0A9P4GBD9"/>
<dbReference type="OrthoDB" id="5355161at2759"/>